<sequence length="76" mass="9418">MIELKKISQLNVSDKMKLKIINKEIDGFRREYTQKLKVEDPEAYAELRESQKKDLARFRRKYPKYQKNWRKKQSRK</sequence>
<comment type="caution">
    <text evidence="1">The sequence shown here is derived from an EMBL/GenBank/DDBJ whole genome shotgun (WGS) entry which is preliminary data.</text>
</comment>
<dbReference type="EMBL" id="BARW01007978">
    <property type="protein sequence ID" value="GAI78783.1"/>
    <property type="molecule type" value="Genomic_DNA"/>
</dbReference>
<gene>
    <name evidence="1" type="ORF">S12H4_16488</name>
</gene>
<name>X1RDX3_9ZZZZ</name>
<organism evidence="1">
    <name type="scientific">marine sediment metagenome</name>
    <dbReference type="NCBI Taxonomy" id="412755"/>
    <lineage>
        <taxon>unclassified sequences</taxon>
        <taxon>metagenomes</taxon>
        <taxon>ecological metagenomes</taxon>
    </lineage>
</organism>
<reference evidence="1" key="1">
    <citation type="journal article" date="2014" name="Front. Microbiol.">
        <title>High frequency of phylogenetically diverse reductive dehalogenase-homologous genes in deep subseafloor sedimentary metagenomes.</title>
        <authorList>
            <person name="Kawai M."/>
            <person name="Futagami T."/>
            <person name="Toyoda A."/>
            <person name="Takaki Y."/>
            <person name="Nishi S."/>
            <person name="Hori S."/>
            <person name="Arai W."/>
            <person name="Tsubouchi T."/>
            <person name="Morono Y."/>
            <person name="Uchiyama I."/>
            <person name="Ito T."/>
            <person name="Fujiyama A."/>
            <person name="Inagaki F."/>
            <person name="Takami H."/>
        </authorList>
    </citation>
    <scope>NUCLEOTIDE SEQUENCE</scope>
    <source>
        <strain evidence="1">Expedition CK06-06</strain>
    </source>
</reference>
<dbReference type="AlphaFoldDB" id="X1RDX3"/>
<accession>X1RDX3</accession>
<proteinExistence type="predicted"/>
<evidence type="ECO:0000313" key="1">
    <source>
        <dbReference type="EMBL" id="GAI78783.1"/>
    </source>
</evidence>
<protein>
    <submittedName>
        <fullName evidence="1">Uncharacterized protein</fullName>
    </submittedName>
</protein>